<evidence type="ECO:0000256" key="5">
    <source>
        <dbReference type="ARBA" id="ARBA00022777"/>
    </source>
</evidence>
<evidence type="ECO:0000256" key="6">
    <source>
        <dbReference type="ARBA" id="ARBA00023012"/>
    </source>
</evidence>
<dbReference type="PROSITE" id="PS50110">
    <property type="entry name" value="RESPONSE_REGULATORY"/>
    <property type="match status" value="1"/>
</dbReference>
<keyword evidence="4" id="KW-0808">Transferase</keyword>
<organism evidence="10 11">
    <name type="scientific">Aestuariibaculum sediminum</name>
    <dbReference type="NCBI Taxonomy" id="2770637"/>
    <lineage>
        <taxon>Bacteria</taxon>
        <taxon>Pseudomonadati</taxon>
        <taxon>Bacteroidota</taxon>
        <taxon>Flavobacteriia</taxon>
        <taxon>Flavobacteriales</taxon>
        <taxon>Flavobacteriaceae</taxon>
    </lineage>
</organism>
<dbReference type="InterPro" id="IPR036097">
    <property type="entry name" value="HisK_dim/P_sf"/>
</dbReference>
<dbReference type="InterPro" id="IPR029016">
    <property type="entry name" value="GAF-like_dom_sf"/>
</dbReference>
<dbReference type="AlphaFoldDB" id="A0A8J6Q1W4"/>
<evidence type="ECO:0000313" key="10">
    <source>
        <dbReference type="EMBL" id="MBD0831415.1"/>
    </source>
</evidence>
<dbReference type="InterPro" id="IPR003018">
    <property type="entry name" value="GAF"/>
</dbReference>
<dbReference type="InterPro" id="IPR011006">
    <property type="entry name" value="CheY-like_superfamily"/>
</dbReference>
<dbReference type="CDD" id="cd17546">
    <property type="entry name" value="REC_hyHK_CKI1_RcsC-like"/>
    <property type="match status" value="1"/>
</dbReference>
<dbReference type="SUPFAM" id="SSF55781">
    <property type="entry name" value="GAF domain-like"/>
    <property type="match status" value="1"/>
</dbReference>
<feature type="modified residue" description="4-aspartylphosphate" evidence="7">
    <location>
        <position position="473"/>
    </location>
</feature>
<keyword evidence="3 7" id="KW-0597">Phosphoprotein</keyword>
<dbReference type="Gene3D" id="3.30.565.10">
    <property type="entry name" value="Histidine kinase-like ATPase, C-terminal domain"/>
    <property type="match status" value="1"/>
</dbReference>
<sequence>MKIVTKAFKAKEEVKRLKQLHFYNILKTSKEDQFDNITQLISYQINIPVVLITLIDQDRIWYKSKTGIDIKSIHRKFSPNNYVINNKSPLIIEDLKLDEQFTNNPLIKKHDFRFYAGVPIVTPKGQIIGTLCVYDILPKKTDKCLIDVLTMYARTIMDLIILKRENHKIQNLSKIKDDFLSNMNHEIRTPLNAIIGFNDLLSKHLKTKEAQTYSGIINEAGTQLKVLLNDILDIKNLKKGKLHLKNSPNSIRELCEYIIKITEQPANEKGLTLNYNIDANIPDILEFDKPKLSQLFLHVLNNAIKFTHKGFISMQVKLLCINTNKAYIRFKIKDTGIGIPQNKLKLIFKNFFQIENFSTKRYEGVGIGLTLVKKLVALFNGKIKVDSIVNSGTTILIDIPFNIPNPLPKLRTNKQGSTKLSDLNILIVEDNKFNQQLAKTILTKHHARVDLASNGKIALKQIQKNNYSLILMDLQMPIMDGYTCSKHIRNKLKLTTPIIACTANTMNNERKKCLNIGINEFLSKPYLSHELINIVSKYKA</sequence>
<evidence type="ECO:0000256" key="2">
    <source>
        <dbReference type="ARBA" id="ARBA00012438"/>
    </source>
</evidence>
<evidence type="ECO:0000313" key="11">
    <source>
        <dbReference type="Proteomes" id="UP000600588"/>
    </source>
</evidence>
<dbReference type="Pfam" id="PF02518">
    <property type="entry name" value="HATPase_c"/>
    <property type="match status" value="1"/>
</dbReference>
<dbReference type="PANTHER" id="PTHR45339">
    <property type="entry name" value="HYBRID SIGNAL TRANSDUCTION HISTIDINE KINASE J"/>
    <property type="match status" value="1"/>
</dbReference>
<dbReference type="InterPro" id="IPR001789">
    <property type="entry name" value="Sig_transdc_resp-reg_receiver"/>
</dbReference>
<dbReference type="FunFam" id="3.30.565.10:FF:000010">
    <property type="entry name" value="Sensor histidine kinase RcsC"/>
    <property type="match status" value="1"/>
</dbReference>
<comment type="caution">
    <text evidence="10">The sequence shown here is derived from an EMBL/GenBank/DDBJ whole genome shotgun (WGS) entry which is preliminary data.</text>
</comment>
<dbReference type="InterPro" id="IPR003661">
    <property type="entry name" value="HisK_dim/P_dom"/>
</dbReference>
<dbReference type="Pfam" id="PF01590">
    <property type="entry name" value="GAF"/>
    <property type="match status" value="1"/>
</dbReference>
<dbReference type="Pfam" id="PF00072">
    <property type="entry name" value="Response_reg"/>
    <property type="match status" value="1"/>
</dbReference>
<dbReference type="InterPro" id="IPR036890">
    <property type="entry name" value="HATPase_C_sf"/>
</dbReference>
<accession>A0A8J6Q1W4</accession>
<evidence type="ECO:0000256" key="1">
    <source>
        <dbReference type="ARBA" id="ARBA00000085"/>
    </source>
</evidence>
<dbReference type="PROSITE" id="PS50109">
    <property type="entry name" value="HIS_KIN"/>
    <property type="match status" value="1"/>
</dbReference>
<keyword evidence="5" id="KW-0418">Kinase</keyword>
<proteinExistence type="predicted"/>
<dbReference type="RefSeq" id="WP_188229175.1">
    <property type="nucleotide sequence ID" value="NZ_JACVXB010000001.1"/>
</dbReference>
<evidence type="ECO:0000259" key="9">
    <source>
        <dbReference type="PROSITE" id="PS50110"/>
    </source>
</evidence>
<dbReference type="SMART" id="SM00387">
    <property type="entry name" value="HATPase_c"/>
    <property type="match status" value="1"/>
</dbReference>
<dbReference type="CDD" id="cd00082">
    <property type="entry name" value="HisKA"/>
    <property type="match status" value="1"/>
</dbReference>
<dbReference type="PANTHER" id="PTHR45339:SF1">
    <property type="entry name" value="HYBRID SIGNAL TRANSDUCTION HISTIDINE KINASE J"/>
    <property type="match status" value="1"/>
</dbReference>
<evidence type="ECO:0000259" key="8">
    <source>
        <dbReference type="PROSITE" id="PS50109"/>
    </source>
</evidence>
<dbReference type="PRINTS" id="PR00344">
    <property type="entry name" value="BCTRLSENSOR"/>
</dbReference>
<dbReference type="Gene3D" id="3.40.50.2300">
    <property type="match status" value="1"/>
</dbReference>
<feature type="domain" description="Histidine kinase" evidence="8">
    <location>
        <begin position="182"/>
        <end position="403"/>
    </location>
</feature>
<reference evidence="10 11" key="1">
    <citation type="submission" date="2020-09" db="EMBL/GenBank/DDBJ databases">
        <title>TT11 complete genome.</title>
        <authorList>
            <person name="Wu Z."/>
        </authorList>
    </citation>
    <scope>NUCLEOTIDE SEQUENCE [LARGE SCALE GENOMIC DNA]</scope>
    <source>
        <strain evidence="10 11">TT11</strain>
    </source>
</reference>
<protein>
    <recommendedName>
        <fullName evidence="2">histidine kinase</fullName>
        <ecNumber evidence="2">2.7.13.3</ecNumber>
    </recommendedName>
</protein>
<feature type="domain" description="Response regulatory" evidence="9">
    <location>
        <begin position="424"/>
        <end position="539"/>
    </location>
</feature>
<gene>
    <name evidence="10" type="ORF">ICJ83_04635</name>
</gene>
<dbReference type="SMART" id="SM00448">
    <property type="entry name" value="REC"/>
    <property type="match status" value="1"/>
</dbReference>
<name>A0A8J6Q1W4_9FLAO</name>
<dbReference type="Proteomes" id="UP000600588">
    <property type="component" value="Unassembled WGS sequence"/>
</dbReference>
<dbReference type="Gene3D" id="1.10.287.130">
    <property type="match status" value="1"/>
</dbReference>
<dbReference type="SUPFAM" id="SSF55874">
    <property type="entry name" value="ATPase domain of HSP90 chaperone/DNA topoisomerase II/histidine kinase"/>
    <property type="match status" value="1"/>
</dbReference>
<dbReference type="InterPro" id="IPR004358">
    <property type="entry name" value="Sig_transdc_His_kin-like_C"/>
</dbReference>
<dbReference type="SUPFAM" id="SSF52172">
    <property type="entry name" value="CheY-like"/>
    <property type="match status" value="1"/>
</dbReference>
<keyword evidence="6" id="KW-0902">Two-component regulatory system</keyword>
<evidence type="ECO:0000256" key="7">
    <source>
        <dbReference type="PROSITE-ProRule" id="PRU00169"/>
    </source>
</evidence>
<comment type="catalytic activity">
    <reaction evidence="1">
        <text>ATP + protein L-histidine = ADP + protein N-phospho-L-histidine.</text>
        <dbReference type="EC" id="2.7.13.3"/>
    </reaction>
</comment>
<dbReference type="SMART" id="SM00388">
    <property type="entry name" value="HisKA"/>
    <property type="match status" value="1"/>
</dbReference>
<evidence type="ECO:0000256" key="4">
    <source>
        <dbReference type="ARBA" id="ARBA00022679"/>
    </source>
</evidence>
<evidence type="ECO:0000256" key="3">
    <source>
        <dbReference type="ARBA" id="ARBA00022553"/>
    </source>
</evidence>
<dbReference type="EC" id="2.7.13.3" evidence="2"/>
<dbReference type="Gene3D" id="3.30.450.40">
    <property type="match status" value="1"/>
</dbReference>
<keyword evidence="11" id="KW-1185">Reference proteome</keyword>
<dbReference type="EMBL" id="JACVXB010000001">
    <property type="protein sequence ID" value="MBD0831415.1"/>
    <property type="molecule type" value="Genomic_DNA"/>
</dbReference>
<dbReference type="Pfam" id="PF00512">
    <property type="entry name" value="HisKA"/>
    <property type="match status" value="1"/>
</dbReference>
<dbReference type="GO" id="GO:0000155">
    <property type="term" value="F:phosphorelay sensor kinase activity"/>
    <property type="evidence" value="ECO:0007669"/>
    <property type="project" value="InterPro"/>
</dbReference>
<dbReference type="SUPFAM" id="SSF47384">
    <property type="entry name" value="Homodimeric domain of signal transducing histidine kinase"/>
    <property type="match status" value="1"/>
</dbReference>
<dbReference type="InterPro" id="IPR003594">
    <property type="entry name" value="HATPase_dom"/>
</dbReference>
<dbReference type="InterPro" id="IPR005467">
    <property type="entry name" value="His_kinase_dom"/>
</dbReference>